<dbReference type="GO" id="GO:0098552">
    <property type="term" value="C:side of membrane"/>
    <property type="evidence" value="ECO:0007669"/>
    <property type="project" value="UniProtKB-KW"/>
</dbReference>
<evidence type="ECO:0000256" key="7">
    <source>
        <dbReference type="ARBA" id="ARBA00023136"/>
    </source>
</evidence>
<keyword evidence="7 12" id="KW-0472">Membrane</keyword>
<dbReference type="InterPro" id="IPR019803">
    <property type="entry name" value="Glypican_CS"/>
</dbReference>
<evidence type="ECO:0000256" key="5">
    <source>
        <dbReference type="ARBA" id="ARBA00022729"/>
    </source>
</evidence>
<keyword evidence="3" id="KW-1003">Cell membrane</keyword>
<dbReference type="GO" id="GO:0009966">
    <property type="term" value="P:regulation of signal transduction"/>
    <property type="evidence" value="ECO:0007669"/>
    <property type="project" value="InterPro"/>
</dbReference>
<dbReference type="GO" id="GO:0016477">
    <property type="term" value="P:cell migration"/>
    <property type="evidence" value="ECO:0007669"/>
    <property type="project" value="TreeGrafter"/>
</dbReference>
<evidence type="ECO:0000313" key="14">
    <source>
        <dbReference type="Proteomes" id="UP000503349"/>
    </source>
</evidence>
<dbReference type="Proteomes" id="UP000503349">
    <property type="component" value="Chromosome 2"/>
</dbReference>
<dbReference type="InterPro" id="IPR001863">
    <property type="entry name" value="Glypican"/>
</dbReference>
<reference evidence="13 14" key="1">
    <citation type="submission" date="2019-02" db="EMBL/GenBank/DDBJ databases">
        <title>Opniocepnalus argus genome.</title>
        <authorList>
            <person name="Zhou C."/>
            <person name="Xiao S."/>
        </authorList>
    </citation>
    <scope>NUCLEOTIDE SEQUENCE [LARGE SCALE GENOMIC DNA]</scope>
    <source>
        <strain evidence="13">OARG1902GOOAL</strain>
        <tissue evidence="13">Muscle</tissue>
    </source>
</reference>
<dbReference type="PROSITE" id="PS01207">
    <property type="entry name" value="GLYPICAN"/>
    <property type="match status" value="1"/>
</dbReference>
<keyword evidence="6 12" id="KW-0654">Proteoglycan</keyword>
<evidence type="ECO:0000256" key="8">
    <source>
        <dbReference type="ARBA" id="ARBA00023180"/>
    </source>
</evidence>
<keyword evidence="4 12" id="KW-0336">GPI-anchor</keyword>
<evidence type="ECO:0000256" key="1">
    <source>
        <dbReference type="ARBA" id="ARBA00004609"/>
    </source>
</evidence>
<evidence type="ECO:0000256" key="6">
    <source>
        <dbReference type="ARBA" id="ARBA00022974"/>
    </source>
</evidence>
<evidence type="ECO:0000256" key="3">
    <source>
        <dbReference type="ARBA" id="ARBA00022475"/>
    </source>
</evidence>
<keyword evidence="14" id="KW-1185">Reference proteome</keyword>
<evidence type="ECO:0000256" key="4">
    <source>
        <dbReference type="ARBA" id="ARBA00022622"/>
    </source>
</evidence>
<proteinExistence type="inferred from homology"/>
<dbReference type="GO" id="GO:0005576">
    <property type="term" value="C:extracellular region"/>
    <property type="evidence" value="ECO:0007669"/>
    <property type="project" value="TreeGrafter"/>
</dbReference>
<dbReference type="PANTHER" id="PTHR10822:SF31">
    <property type="entry name" value="GLYPICAN-6"/>
    <property type="match status" value="1"/>
</dbReference>
<keyword evidence="8" id="KW-0325">Glycoprotein</keyword>
<comment type="similarity">
    <text evidence="2 11">Belongs to the glypican family.</text>
</comment>
<dbReference type="GO" id="GO:0005886">
    <property type="term" value="C:plasma membrane"/>
    <property type="evidence" value="ECO:0007669"/>
    <property type="project" value="UniProtKB-SubCell"/>
</dbReference>
<name>A0A6G1P8K9_CHAAH</name>
<evidence type="ECO:0000256" key="9">
    <source>
        <dbReference type="ARBA" id="ARBA00023207"/>
    </source>
</evidence>
<dbReference type="GO" id="GO:0045202">
    <property type="term" value="C:synapse"/>
    <property type="evidence" value="ECO:0007669"/>
    <property type="project" value="TreeGrafter"/>
</dbReference>
<sequence>MLVETDTESALIIRPLVNVNVFLQKQTVDDHGEHLRVCPQGYTCCTSEMEDKLNQQSKLEFENLVEESSQNMRVTFVSRHKKFDEFFLELLDNSEKSLNSMFTRTYGKLYMQNSEVFQDLFTELKRYYTGGNVNLEEMLNDFWSRLVERMFQLLNSDHQFTDDYLECVSKYTDQLKPFGDVPRKLKAQVTRAFIAARTFVQGLMVGREVANRVAKVNVIPACVRALTKMLYCPYCRGMPGLKPCHNYCHNVMRGCLANQADLDAEWNLFIDAMLLVADRLEGPVNIEAVIEPIDIKISEAIMAMQDNSMVVTGKVFQGCGQPKPLGIGRSARGISDVFNTRFRPYTPEERPTTAAGTSLDRLAKPYHEESYVTLDNTRGKKEIWCLQAIGIAVSLQLKPQVNLRAESRWNQSGVTTHARYKIQNPKPVLYESEMSTIWMEVNDIKGKLKESKRFWSNLPNDICAKGKLTESDEEQCWNSHTKGRYFPEVVKQGLTNQVNNPEVDVDITRPDTLIRQQIMALRVMTNKLKNAYNGNDIYFQDSSDEGSSSGSGSGCSDGCTTEFVFVGTEAPVIGADRSDERAAAAGKSLSRGPSLLLVMVAITLPHWAIQTQWR</sequence>
<gene>
    <name evidence="13" type="ORF">EXN66_Car002221</name>
</gene>
<dbReference type="AlphaFoldDB" id="A0A6G1P8K9"/>
<reference evidence="14" key="2">
    <citation type="submission" date="2019-02" db="EMBL/GenBank/DDBJ databases">
        <title>Opniocepnalus argus Var Kimnra genome.</title>
        <authorList>
            <person name="Zhou C."/>
            <person name="Xiao S."/>
        </authorList>
    </citation>
    <scope>NUCLEOTIDE SEQUENCE [LARGE SCALE GENOMIC DNA]</scope>
</reference>
<dbReference type="EMBL" id="CM015713">
    <property type="protein sequence ID" value="KAF3686549.1"/>
    <property type="molecule type" value="Genomic_DNA"/>
</dbReference>
<comment type="function">
    <text evidence="12">Cell surface proteoglycan.</text>
</comment>
<evidence type="ECO:0000256" key="11">
    <source>
        <dbReference type="RuleBase" id="RU003518"/>
    </source>
</evidence>
<evidence type="ECO:0000256" key="2">
    <source>
        <dbReference type="ARBA" id="ARBA00010260"/>
    </source>
</evidence>
<protein>
    <submittedName>
        <fullName evidence="13">Glypican-6 Secreted glypican-6</fullName>
    </submittedName>
</protein>
<evidence type="ECO:0000256" key="12">
    <source>
        <dbReference type="RuleBase" id="RU003519"/>
    </source>
</evidence>
<dbReference type="GO" id="GO:0009986">
    <property type="term" value="C:cell surface"/>
    <property type="evidence" value="ECO:0007669"/>
    <property type="project" value="TreeGrafter"/>
</dbReference>
<comment type="subcellular location">
    <subcellularLocation>
        <location evidence="1 12">Cell membrane</location>
        <topology evidence="1 12">Lipid-anchor</topology>
        <topology evidence="1 12">GPI-anchor</topology>
    </subcellularLocation>
</comment>
<keyword evidence="10 12" id="KW-0449">Lipoprotein</keyword>
<accession>A0A6G1P8K9</accession>
<dbReference type="Pfam" id="PF01153">
    <property type="entry name" value="Glypican"/>
    <property type="match status" value="2"/>
</dbReference>
<dbReference type="PANTHER" id="PTHR10822">
    <property type="entry name" value="GLYPICAN"/>
    <property type="match status" value="1"/>
</dbReference>
<dbReference type="GO" id="GO:1905475">
    <property type="term" value="P:regulation of protein localization to membrane"/>
    <property type="evidence" value="ECO:0007669"/>
    <property type="project" value="TreeGrafter"/>
</dbReference>
<organism evidence="13 14">
    <name type="scientific">Channa argus</name>
    <name type="common">Northern snakehead</name>
    <name type="synonym">Ophicephalus argus</name>
    <dbReference type="NCBI Taxonomy" id="215402"/>
    <lineage>
        <taxon>Eukaryota</taxon>
        <taxon>Metazoa</taxon>
        <taxon>Chordata</taxon>
        <taxon>Craniata</taxon>
        <taxon>Vertebrata</taxon>
        <taxon>Euteleostomi</taxon>
        <taxon>Actinopterygii</taxon>
        <taxon>Neopterygii</taxon>
        <taxon>Teleostei</taxon>
        <taxon>Neoteleostei</taxon>
        <taxon>Acanthomorphata</taxon>
        <taxon>Anabantaria</taxon>
        <taxon>Anabantiformes</taxon>
        <taxon>Channoidei</taxon>
        <taxon>Channidae</taxon>
        <taxon>Channa</taxon>
    </lineage>
</organism>
<evidence type="ECO:0000256" key="10">
    <source>
        <dbReference type="ARBA" id="ARBA00023288"/>
    </source>
</evidence>
<evidence type="ECO:0000313" key="13">
    <source>
        <dbReference type="EMBL" id="KAF3686549.1"/>
    </source>
</evidence>
<keyword evidence="9 12" id="KW-0357">Heparan sulfate</keyword>
<keyword evidence="5" id="KW-0732">Signal</keyword>